<gene>
    <name evidence="1" type="ORF">LR48_Vigan03g237900</name>
</gene>
<proteinExistence type="predicted"/>
<sequence>MYNCASVTETRTNISLIIELQHGLLIQATTMKQRQIAFNTNPLNPPFSNS</sequence>
<reference evidence="2" key="1">
    <citation type="journal article" date="2015" name="Proc. Natl. Acad. Sci. U.S.A.">
        <title>Genome sequencing of adzuki bean (Vigna angularis) provides insight into high starch and low fat accumulation and domestication.</title>
        <authorList>
            <person name="Yang K."/>
            <person name="Tian Z."/>
            <person name="Chen C."/>
            <person name="Luo L."/>
            <person name="Zhao B."/>
            <person name="Wang Z."/>
            <person name="Yu L."/>
            <person name="Li Y."/>
            <person name="Sun Y."/>
            <person name="Li W."/>
            <person name="Chen Y."/>
            <person name="Li Y."/>
            <person name="Zhang Y."/>
            <person name="Ai D."/>
            <person name="Zhao J."/>
            <person name="Shang C."/>
            <person name="Ma Y."/>
            <person name="Wu B."/>
            <person name="Wang M."/>
            <person name="Gao L."/>
            <person name="Sun D."/>
            <person name="Zhang P."/>
            <person name="Guo F."/>
            <person name="Wang W."/>
            <person name="Li Y."/>
            <person name="Wang J."/>
            <person name="Varshney R.K."/>
            <person name="Wang J."/>
            <person name="Ling H.Q."/>
            <person name="Wan P."/>
        </authorList>
    </citation>
    <scope>NUCLEOTIDE SEQUENCE</scope>
    <source>
        <strain evidence="2">cv. Jingnong 6</strain>
    </source>
</reference>
<protein>
    <submittedName>
        <fullName evidence="1">Uncharacterized protein</fullName>
    </submittedName>
</protein>
<organism evidence="1 2">
    <name type="scientific">Phaseolus angularis</name>
    <name type="common">Azuki bean</name>
    <name type="synonym">Vigna angularis</name>
    <dbReference type="NCBI Taxonomy" id="3914"/>
    <lineage>
        <taxon>Eukaryota</taxon>
        <taxon>Viridiplantae</taxon>
        <taxon>Streptophyta</taxon>
        <taxon>Embryophyta</taxon>
        <taxon>Tracheophyta</taxon>
        <taxon>Spermatophyta</taxon>
        <taxon>Magnoliopsida</taxon>
        <taxon>eudicotyledons</taxon>
        <taxon>Gunneridae</taxon>
        <taxon>Pentapetalae</taxon>
        <taxon>rosids</taxon>
        <taxon>fabids</taxon>
        <taxon>Fabales</taxon>
        <taxon>Fabaceae</taxon>
        <taxon>Papilionoideae</taxon>
        <taxon>50 kb inversion clade</taxon>
        <taxon>NPAAA clade</taxon>
        <taxon>indigoferoid/millettioid clade</taxon>
        <taxon>Phaseoleae</taxon>
        <taxon>Vigna</taxon>
    </lineage>
</organism>
<dbReference type="EMBL" id="CM003373">
    <property type="protein sequence ID" value="KOM38997.1"/>
    <property type="molecule type" value="Genomic_DNA"/>
</dbReference>
<name>A0A0L9U8N7_PHAAN</name>
<dbReference type="AlphaFoldDB" id="A0A0L9U8N7"/>
<evidence type="ECO:0000313" key="1">
    <source>
        <dbReference type="EMBL" id="KOM38997.1"/>
    </source>
</evidence>
<dbReference type="Gramene" id="KOM38997">
    <property type="protein sequence ID" value="KOM38997"/>
    <property type="gene ID" value="LR48_Vigan03g237900"/>
</dbReference>
<evidence type="ECO:0000313" key="2">
    <source>
        <dbReference type="Proteomes" id="UP000053144"/>
    </source>
</evidence>
<accession>A0A0L9U8N7</accession>
<dbReference type="Proteomes" id="UP000053144">
    <property type="component" value="Chromosome 3"/>
</dbReference>